<dbReference type="AlphaFoldDB" id="A0A366DMS8"/>
<protein>
    <recommendedName>
        <fullName evidence="3">2'-5' RNA ligase</fullName>
    </recommendedName>
</protein>
<keyword evidence="2" id="KW-1185">Reference proteome</keyword>
<dbReference type="OrthoDB" id="5193841at2"/>
<evidence type="ECO:0000313" key="2">
    <source>
        <dbReference type="Proteomes" id="UP000252586"/>
    </source>
</evidence>
<comment type="caution">
    <text evidence="1">The sequence shown here is derived from an EMBL/GenBank/DDBJ whole genome shotgun (WGS) entry which is preliminary data.</text>
</comment>
<reference evidence="1 2" key="1">
    <citation type="submission" date="2018-06" db="EMBL/GenBank/DDBJ databases">
        <title>Genomic Encyclopedia of Type Strains, Phase IV (KMG-IV): sequencing the most valuable type-strain genomes for metagenomic binning, comparative biology and taxonomic classification.</title>
        <authorList>
            <person name="Goeker M."/>
        </authorList>
    </citation>
    <scope>NUCLEOTIDE SEQUENCE [LARGE SCALE GENOMIC DNA]</scope>
    <source>
        <strain evidence="1 2">DSM 44599</strain>
    </source>
</reference>
<dbReference type="RefSeq" id="WP_067503662.1">
    <property type="nucleotide sequence ID" value="NZ_QNRE01000004.1"/>
</dbReference>
<dbReference type="STRING" id="1210090.GCA_001613185_00881"/>
<gene>
    <name evidence="1" type="ORF">DFR74_10458</name>
</gene>
<evidence type="ECO:0000313" key="1">
    <source>
        <dbReference type="EMBL" id="RBO91356.1"/>
    </source>
</evidence>
<proteinExistence type="predicted"/>
<evidence type="ECO:0008006" key="3">
    <source>
        <dbReference type="Google" id="ProtNLM"/>
    </source>
</evidence>
<organism evidence="1 2">
    <name type="scientific">Nocardia puris</name>
    <dbReference type="NCBI Taxonomy" id="208602"/>
    <lineage>
        <taxon>Bacteria</taxon>
        <taxon>Bacillati</taxon>
        <taxon>Actinomycetota</taxon>
        <taxon>Actinomycetes</taxon>
        <taxon>Mycobacteriales</taxon>
        <taxon>Nocardiaceae</taxon>
        <taxon>Nocardia</taxon>
    </lineage>
</organism>
<name>A0A366DMS8_9NOCA</name>
<sequence>MYGQKFQFGSSVWPQGRGVVQVYALVDLDKHIELAELLRAARQAMDGAPVVAVRDEHVHVTIDVVAGVTADRIPNSERAELAVAISDALADVPIFRGTVGPTVAGGTGAKMYISPASPLVLVQDQVRKAIRTLRGDAASTWTQPRPHLTTHFCTAPDGEIVDSDPWNRRLYKAADSLLAPIEIAYVQLVDVRADNATKAFSWTPVSDPIPLGRERG</sequence>
<accession>A0A366DMS8</accession>
<dbReference type="Proteomes" id="UP000252586">
    <property type="component" value="Unassembled WGS sequence"/>
</dbReference>
<dbReference type="EMBL" id="QNRE01000004">
    <property type="protein sequence ID" value="RBO91356.1"/>
    <property type="molecule type" value="Genomic_DNA"/>
</dbReference>